<dbReference type="CDD" id="cd00077">
    <property type="entry name" value="HDc"/>
    <property type="match status" value="1"/>
</dbReference>
<dbReference type="PANTHER" id="PTHR33594">
    <property type="entry name" value="SUPERFAMILY HYDROLASE, PUTATIVE (AFU_ORTHOLOGUE AFUA_1G03035)-RELATED"/>
    <property type="match status" value="1"/>
</dbReference>
<dbReference type="Gene3D" id="1.10.3210.50">
    <property type="match status" value="1"/>
</dbReference>
<dbReference type="InterPro" id="IPR003607">
    <property type="entry name" value="HD/PDEase_dom"/>
</dbReference>
<name>S4W0L5_9VIRU</name>
<protein>
    <submittedName>
        <fullName evidence="2">Phosphohydrolase</fullName>
    </submittedName>
</protein>
<accession>S4W0L5</accession>
<evidence type="ECO:0000313" key="3">
    <source>
        <dbReference type="Proteomes" id="UP000204584"/>
    </source>
</evidence>
<reference evidence="2 3" key="1">
    <citation type="journal article" date="2013" name="Science">
        <title>Pandoraviruses: amoeba viruses with genomes up to 2.5 Mb reaching that of parasitic eukaryotes.</title>
        <authorList>
            <person name="Philippe N."/>
            <person name="Legendre M."/>
            <person name="Doutre G."/>
            <person name="Coute Y."/>
            <person name="Poirot O."/>
            <person name="Lescot M."/>
            <person name="Arslan D."/>
            <person name="Seltzer V."/>
            <person name="Bertaux L."/>
            <person name="Bruley C."/>
            <person name="Garin J."/>
            <person name="Claverie J.M."/>
            <person name="Abergel C."/>
        </authorList>
    </citation>
    <scope>NUCLEOTIDE SEQUENCE [LARGE SCALE GENOMIC DNA]</scope>
</reference>
<gene>
    <name evidence="2" type="ORF">psal_cds_158</name>
</gene>
<dbReference type="PANTHER" id="PTHR33594:SF1">
    <property type="entry name" value="HD_PDEASE DOMAIN-CONTAINING PROTEIN"/>
    <property type="match status" value="1"/>
</dbReference>
<dbReference type="GeneID" id="16605422"/>
<feature type="domain" description="HD/PDEase" evidence="1">
    <location>
        <begin position="43"/>
        <end position="178"/>
    </location>
</feature>
<dbReference type="Proteomes" id="UP000204584">
    <property type="component" value="Segment"/>
</dbReference>
<proteinExistence type="predicted"/>
<dbReference type="KEGG" id="vg:16605422"/>
<dbReference type="EMBL" id="KC977571">
    <property type="protein sequence ID" value="AGO83635.1"/>
    <property type="molecule type" value="Genomic_DNA"/>
</dbReference>
<dbReference type="SMART" id="SM00471">
    <property type="entry name" value="HDc"/>
    <property type="match status" value="1"/>
</dbReference>
<evidence type="ECO:0000259" key="1">
    <source>
        <dbReference type="SMART" id="SM00471"/>
    </source>
</evidence>
<dbReference type="SUPFAM" id="SSF109604">
    <property type="entry name" value="HD-domain/PDEase-like"/>
    <property type="match status" value="1"/>
</dbReference>
<keyword evidence="3" id="KW-1185">Reference proteome</keyword>
<sequence length="260" mass="27728">MSNAAPVMTYGTWAAEESDRDPTVRPIVACAISLARGIMGHFGAAHDMSHVDRVVANARSLVSGLVVDSSPTTAIDTELVVLGCILHDVANPLYATMTFTTPEAIVSLCAQYLVDRGHLVDEPERLAKLKRIMRHASYVDPAEHAATESEQPTFVELDLVRDADRLDGLGPVGVARACMIGAYHGWTLVGPHTPTVAEWIATGRPVLPVDGTVAAYLYGRVLSGPTSTLATLQARALAAPLVAYVESYLDALVAQNRRCA</sequence>
<evidence type="ECO:0000313" key="2">
    <source>
        <dbReference type="EMBL" id="AGO83635.1"/>
    </source>
</evidence>
<organism evidence="2 3">
    <name type="scientific">Pandoravirus salinus</name>
    <dbReference type="NCBI Taxonomy" id="1349410"/>
    <lineage>
        <taxon>Viruses</taxon>
        <taxon>Pandoravirus</taxon>
    </lineage>
</organism>
<dbReference type="RefSeq" id="YP_008436697.1">
    <property type="nucleotide sequence ID" value="NC_022098.1"/>
</dbReference>